<evidence type="ECO:0000313" key="2">
    <source>
        <dbReference type="EMBL" id="CAF87229.1"/>
    </source>
</evidence>
<evidence type="ECO:0000256" key="1">
    <source>
        <dbReference type="PROSITE-ProRule" id="PRU00023"/>
    </source>
</evidence>
<feature type="repeat" description="ANK" evidence="1">
    <location>
        <begin position="22"/>
        <end position="39"/>
    </location>
</feature>
<dbReference type="SUPFAM" id="SSF48403">
    <property type="entry name" value="Ankyrin repeat"/>
    <property type="match status" value="1"/>
</dbReference>
<comment type="caution">
    <text evidence="2">The sequence shown here is derived from an EMBL/GenBank/DDBJ whole genome shotgun (WGS) entry which is preliminary data.</text>
</comment>
<dbReference type="KEGG" id="tng:GSTEN00037498G001"/>
<feature type="non-terminal residue" evidence="2">
    <location>
        <position position="39"/>
    </location>
</feature>
<gene>
    <name evidence="2" type="ORF">GSTENG00037498001</name>
</gene>
<dbReference type="EMBL" id="CAAE01001879">
    <property type="protein sequence ID" value="CAF87229.1"/>
    <property type="molecule type" value="Genomic_DNA"/>
</dbReference>
<dbReference type="Pfam" id="PF13637">
    <property type="entry name" value="Ank_4"/>
    <property type="match status" value="1"/>
</dbReference>
<reference evidence="2" key="2">
    <citation type="submission" date="2004-02" db="EMBL/GenBank/DDBJ databases">
        <authorList>
            <consortium name="Genoscope"/>
            <consortium name="Whitehead Institute Centre for Genome Research"/>
        </authorList>
    </citation>
    <scope>NUCLEOTIDE SEQUENCE</scope>
</reference>
<dbReference type="InterPro" id="IPR002110">
    <property type="entry name" value="Ankyrin_rpt"/>
</dbReference>
<sequence>QISTINRLLTDNPSLVDSCDEDGYTPLHRAAYSGHVDAA</sequence>
<accession>Q4TIQ3</accession>
<reference evidence="2" key="1">
    <citation type="journal article" date="2004" name="Nature">
        <title>Genome duplication in the teleost fish Tetraodon nigroviridis reveals the early vertebrate proto-karyotype.</title>
        <authorList>
            <person name="Jaillon O."/>
            <person name="Aury J.-M."/>
            <person name="Brunet F."/>
            <person name="Petit J.-L."/>
            <person name="Stange-Thomann N."/>
            <person name="Mauceli E."/>
            <person name="Bouneau L."/>
            <person name="Fischer C."/>
            <person name="Ozouf-Costaz C."/>
            <person name="Bernot A."/>
            <person name="Nicaud S."/>
            <person name="Jaffe D."/>
            <person name="Fisher S."/>
            <person name="Lutfalla G."/>
            <person name="Dossat C."/>
            <person name="Segurens B."/>
            <person name="Dasilva C."/>
            <person name="Salanoubat M."/>
            <person name="Levy M."/>
            <person name="Boudet N."/>
            <person name="Castellano S."/>
            <person name="Anthouard V."/>
            <person name="Jubin C."/>
            <person name="Castelli V."/>
            <person name="Katinka M."/>
            <person name="Vacherie B."/>
            <person name="Biemont C."/>
            <person name="Skalli Z."/>
            <person name="Cattolico L."/>
            <person name="Poulain J."/>
            <person name="De Berardinis V."/>
            <person name="Cruaud C."/>
            <person name="Duprat S."/>
            <person name="Brottier P."/>
            <person name="Coutanceau J.-P."/>
            <person name="Gouzy J."/>
            <person name="Parra G."/>
            <person name="Lardier G."/>
            <person name="Chapple C."/>
            <person name="McKernan K.J."/>
            <person name="McEwan P."/>
            <person name="Bosak S."/>
            <person name="Kellis M."/>
            <person name="Volff J.-N."/>
            <person name="Guigo R."/>
            <person name="Zody M.C."/>
            <person name="Mesirov J."/>
            <person name="Lindblad-Toh K."/>
            <person name="Birren B."/>
            <person name="Nusbaum C."/>
            <person name="Kahn D."/>
            <person name="Robinson-Rechavi M."/>
            <person name="Laudet V."/>
            <person name="Schachter V."/>
            <person name="Quetier F."/>
            <person name="Saurin W."/>
            <person name="Scarpelli C."/>
            <person name="Wincker P."/>
            <person name="Lander E.S."/>
            <person name="Weissenbach J."/>
            <person name="Roest Crollius H."/>
        </authorList>
    </citation>
    <scope>NUCLEOTIDE SEQUENCE [LARGE SCALE GENOMIC DNA]</scope>
</reference>
<dbReference type="InterPro" id="IPR036770">
    <property type="entry name" value="Ankyrin_rpt-contain_sf"/>
</dbReference>
<proteinExistence type="predicted"/>
<protein>
    <submittedName>
        <fullName evidence="2">(spotted green pufferfish) hypothetical protein</fullName>
    </submittedName>
</protein>
<dbReference type="OrthoDB" id="19174at2759"/>
<dbReference type="PROSITE" id="PS50297">
    <property type="entry name" value="ANK_REP_REGION"/>
    <property type="match status" value="1"/>
</dbReference>
<name>Q4TIQ3_TETNG</name>
<dbReference type="PROSITE" id="PS50088">
    <property type="entry name" value="ANK_REPEAT"/>
    <property type="match status" value="1"/>
</dbReference>
<dbReference type="AlphaFoldDB" id="Q4TIQ3"/>
<feature type="non-terminal residue" evidence="2">
    <location>
        <position position="1"/>
    </location>
</feature>
<keyword evidence="1" id="KW-0040">ANK repeat</keyword>
<dbReference type="Gene3D" id="1.25.40.20">
    <property type="entry name" value="Ankyrin repeat-containing domain"/>
    <property type="match status" value="1"/>
</dbReference>
<organism evidence="2">
    <name type="scientific">Tetraodon nigroviridis</name>
    <name type="common">Spotted green pufferfish</name>
    <name type="synonym">Chelonodon nigroviridis</name>
    <dbReference type="NCBI Taxonomy" id="99883"/>
    <lineage>
        <taxon>Eukaryota</taxon>
        <taxon>Metazoa</taxon>
        <taxon>Chordata</taxon>
        <taxon>Craniata</taxon>
        <taxon>Vertebrata</taxon>
        <taxon>Euteleostomi</taxon>
        <taxon>Actinopterygii</taxon>
        <taxon>Neopterygii</taxon>
        <taxon>Teleostei</taxon>
        <taxon>Neoteleostei</taxon>
        <taxon>Acanthomorphata</taxon>
        <taxon>Eupercaria</taxon>
        <taxon>Tetraodontiformes</taxon>
        <taxon>Tetradontoidea</taxon>
        <taxon>Tetraodontidae</taxon>
        <taxon>Tetraodon</taxon>
    </lineage>
</organism>